<evidence type="ECO:0000256" key="8">
    <source>
        <dbReference type="ARBA" id="ARBA00022692"/>
    </source>
</evidence>
<dbReference type="OrthoDB" id="676979at2759"/>
<keyword evidence="11 20" id="KW-0547">Nucleotide-binding</keyword>
<evidence type="ECO:0000256" key="4">
    <source>
        <dbReference type="ARBA" id="ARBA00022527"/>
    </source>
</evidence>
<dbReference type="FunFam" id="3.80.10.10:FF:000383">
    <property type="entry name" value="Leucine-rich repeat receptor protein kinase EMS1"/>
    <property type="match status" value="1"/>
</dbReference>
<dbReference type="InterPro" id="IPR013210">
    <property type="entry name" value="LRR_N_plant-typ"/>
</dbReference>
<evidence type="ECO:0000259" key="23">
    <source>
        <dbReference type="PROSITE" id="PS50011"/>
    </source>
</evidence>
<name>A0A3S3PS09_9MAGN</name>
<reference evidence="24 25" key="1">
    <citation type="journal article" date="2019" name="Nat. Plants">
        <title>Stout camphor tree genome fills gaps in understanding of flowering plant genome evolution.</title>
        <authorList>
            <person name="Chaw S.M."/>
            <person name="Liu Y.C."/>
            <person name="Wu Y.W."/>
            <person name="Wang H.Y."/>
            <person name="Lin C.I."/>
            <person name="Wu C.S."/>
            <person name="Ke H.M."/>
            <person name="Chang L.Y."/>
            <person name="Hsu C.Y."/>
            <person name="Yang H.T."/>
            <person name="Sudianto E."/>
            <person name="Hsu M.H."/>
            <person name="Wu K.P."/>
            <person name="Wang L.N."/>
            <person name="Leebens-Mack J.H."/>
            <person name="Tsai I.J."/>
        </authorList>
    </citation>
    <scope>NUCLEOTIDE SEQUENCE [LARGE SCALE GENOMIC DNA]</scope>
    <source>
        <strain evidence="25">cv. Chaw 1501</strain>
        <tissue evidence="24">Young leaves</tissue>
    </source>
</reference>
<keyword evidence="16 24" id="KW-0675">Receptor</keyword>
<keyword evidence="25" id="KW-1185">Reference proteome</keyword>
<dbReference type="Proteomes" id="UP000283530">
    <property type="component" value="Unassembled WGS sequence"/>
</dbReference>
<dbReference type="InterPro" id="IPR032675">
    <property type="entry name" value="LRR_dom_sf"/>
</dbReference>
<keyword evidence="4" id="KW-0723">Serine/threonine-protein kinase</keyword>
<dbReference type="FunFam" id="1.10.510.10:FF:000445">
    <property type="entry name" value="MDIS1-interacting receptor like kinase 2"/>
    <property type="match status" value="1"/>
</dbReference>
<dbReference type="InterPro" id="IPR011009">
    <property type="entry name" value="Kinase-like_dom_sf"/>
</dbReference>
<dbReference type="PROSITE" id="PS00107">
    <property type="entry name" value="PROTEIN_KINASE_ATP"/>
    <property type="match status" value="1"/>
</dbReference>
<evidence type="ECO:0000256" key="1">
    <source>
        <dbReference type="ARBA" id="ARBA00004251"/>
    </source>
</evidence>
<gene>
    <name evidence="24" type="ORF">CKAN_02598300</name>
</gene>
<dbReference type="Pfam" id="PF07714">
    <property type="entry name" value="PK_Tyr_Ser-Thr"/>
    <property type="match status" value="1"/>
</dbReference>
<dbReference type="GO" id="GO:0005524">
    <property type="term" value="F:ATP binding"/>
    <property type="evidence" value="ECO:0007669"/>
    <property type="project" value="UniProtKB-UniRule"/>
</dbReference>
<dbReference type="Gene3D" id="3.80.10.10">
    <property type="entry name" value="Ribonuclease Inhibitor"/>
    <property type="match status" value="4"/>
</dbReference>
<dbReference type="EC" id="2.7.11.1" evidence="2"/>
<keyword evidence="7" id="KW-0808">Transferase</keyword>
<dbReference type="InterPro" id="IPR000719">
    <property type="entry name" value="Prot_kinase_dom"/>
</dbReference>
<dbReference type="SMART" id="SM00365">
    <property type="entry name" value="LRR_SD22"/>
    <property type="match status" value="5"/>
</dbReference>
<keyword evidence="6" id="KW-0433">Leucine-rich repeat</keyword>
<feature type="binding site" evidence="20">
    <location>
        <position position="753"/>
    </location>
    <ligand>
        <name>ATP</name>
        <dbReference type="ChEBI" id="CHEBI:30616"/>
    </ligand>
</feature>
<comment type="subcellular location">
    <subcellularLocation>
        <location evidence="1">Cell membrane</location>
        <topology evidence="1">Single-pass type I membrane protein</topology>
    </subcellularLocation>
</comment>
<dbReference type="Pfam" id="PF00560">
    <property type="entry name" value="LRR_1"/>
    <property type="match status" value="10"/>
</dbReference>
<dbReference type="Pfam" id="PF13855">
    <property type="entry name" value="LRR_8"/>
    <property type="match status" value="1"/>
</dbReference>
<dbReference type="SUPFAM" id="SSF52058">
    <property type="entry name" value="L domain-like"/>
    <property type="match status" value="2"/>
</dbReference>
<comment type="catalytic activity">
    <reaction evidence="18">
        <text>L-threonyl-[protein] + ATP = O-phospho-L-threonyl-[protein] + ADP + H(+)</text>
        <dbReference type="Rhea" id="RHEA:46608"/>
        <dbReference type="Rhea" id="RHEA-COMP:11060"/>
        <dbReference type="Rhea" id="RHEA-COMP:11605"/>
        <dbReference type="ChEBI" id="CHEBI:15378"/>
        <dbReference type="ChEBI" id="CHEBI:30013"/>
        <dbReference type="ChEBI" id="CHEBI:30616"/>
        <dbReference type="ChEBI" id="CHEBI:61977"/>
        <dbReference type="ChEBI" id="CHEBI:456216"/>
        <dbReference type="EC" id="2.7.11.1"/>
    </reaction>
</comment>
<evidence type="ECO:0000256" key="6">
    <source>
        <dbReference type="ARBA" id="ARBA00022614"/>
    </source>
</evidence>
<dbReference type="FunFam" id="3.80.10.10:FF:000400">
    <property type="entry name" value="Nuclear pore complex protein NUP107"/>
    <property type="match status" value="1"/>
</dbReference>
<feature type="domain" description="Protein kinase" evidence="23">
    <location>
        <begin position="724"/>
        <end position="997"/>
    </location>
</feature>
<evidence type="ECO:0000256" key="10">
    <source>
        <dbReference type="ARBA" id="ARBA00022737"/>
    </source>
</evidence>
<keyword evidence="12 24" id="KW-0418">Kinase</keyword>
<dbReference type="SUPFAM" id="SSF56112">
    <property type="entry name" value="Protein kinase-like (PK-like)"/>
    <property type="match status" value="1"/>
</dbReference>
<dbReference type="FunFam" id="3.80.10.10:FF:000177">
    <property type="entry name" value="Leucine-rich repeat receptor-like serine/threonine-protein kinase At1g17230"/>
    <property type="match status" value="1"/>
</dbReference>
<dbReference type="InterPro" id="IPR003591">
    <property type="entry name" value="Leu-rich_rpt_typical-subtyp"/>
</dbReference>
<comment type="catalytic activity">
    <reaction evidence="19">
        <text>L-seryl-[protein] + ATP = O-phospho-L-seryl-[protein] + ADP + H(+)</text>
        <dbReference type="Rhea" id="RHEA:17989"/>
        <dbReference type="Rhea" id="RHEA-COMP:9863"/>
        <dbReference type="Rhea" id="RHEA-COMP:11604"/>
        <dbReference type="ChEBI" id="CHEBI:15378"/>
        <dbReference type="ChEBI" id="CHEBI:29999"/>
        <dbReference type="ChEBI" id="CHEBI:30616"/>
        <dbReference type="ChEBI" id="CHEBI:83421"/>
        <dbReference type="ChEBI" id="CHEBI:456216"/>
        <dbReference type="EC" id="2.7.11.1"/>
    </reaction>
</comment>
<keyword evidence="10" id="KW-0677">Repeat</keyword>
<dbReference type="GO" id="GO:0051606">
    <property type="term" value="P:detection of stimulus"/>
    <property type="evidence" value="ECO:0007669"/>
    <property type="project" value="UniProtKB-ARBA"/>
</dbReference>
<proteinExistence type="predicted"/>
<dbReference type="PRINTS" id="PR00019">
    <property type="entry name" value="LEURICHRPT"/>
</dbReference>
<evidence type="ECO:0000256" key="13">
    <source>
        <dbReference type="ARBA" id="ARBA00022840"/>
    </source>
</evidence>
<comment type="caution">
    <text evidence="24">The sequence shown here is derived from an EMBL/GenBank/DDBJ whole genome shotgun (WGS) entry which is preliminary data.</text>
</comment>
<evidence type="ECO:0000313" key="25">
    <source>
        <dbReference type="Proteomes" id="UP000283530"/>
    </source>
</evidence>
<dbReference type="PROSITE" id="PS00109">
    <property type="entry name" value="PROTEIN_KINASE_TYR"/>
    <property type="match status" value="1"/>
</dbReference>
<dbReference type="FunFam" id="3.80.10.10:FF:000470">
    <property type="entry name" value="LRR receptor-like serine/threonine-protein kinase RPK2"/>
    <property type="match status" value="1"/>
</dbReference>
<feature type="transmembrane region" description="Helical" evidence="21">
    <location>
        <begin position="656"/>
        <end position="681"/>
    </location>
</feature>
<dbReference type="AlphaFoldDB" id="A0A3S3PS09"/>
<dbReference type="GO" id="GO:0005886">
    <property type="term" value="C:plasma membrane"/>
    <property type="evidence" value="ECO:0007669"/>
    <property type="project" value="UniProtKB-SubCell"/>
</dbReference>
<evidence type="ECO:0000256" key="17">
    <source>
        <dbReference type="ARBA" id="ARBA00023180"/>
    </source>
</evidence>
<keyword evidence="14 21" id="KW-1133">Transmembrane helix</keyword>
<evidence type="ECO:0000256" key="2">
    <source>
        <dbReference type="ARBA" id="ARBA00012513"/>
    </source>
</evidence>
<dbReference type="InterPro" id="IPR017441">
    <property type="entry name" value="Protein_kinase_ATP_BS"/>
</dbReference>
<dbReference type="InterPro" id="IPR001245">
    <property type="entry name" value="Ser-Thr/Tyr_kinase_cat_dom"/>
</dbReference>
<keyword evidence="8 21" id="KW-0812">Transmembrane</keyword>
<evidence type="ECO:0000256" key="14">
    <source>
        <dbReference type="ARBA" id="ARBA00022989"/>
    </source>
</evidence>
<keyword evidence="15 21" id="KW-0472">Membrane</keyword>
<evidence type="ECO:0000256" key="21">
    <source>
        <dbReference type="SAM" id="Phobius"/>
    </source>
</evidence>
<feature type="signal peptide" evidence="22">
    <location>
        <begin position="1"/>
        <end position="24"/>
    </location>
</feature>
<dbReference type="Pfam" id="PF08263">
    <property type="entry name" value="LRRNT_2"/>
    <property type="match status" value="1"/>
</dbReference>
<dbReference type="EMBL" id="QPKB01000012">
    <property type="protein sequence ID" value="RWR96589.1"/>
    <property type="molecule type" value="Genomic_DNA"/>
</dbReference>
<accession>A0A3S3PS09</accession>
<evidence type="ECO:0000256" key="15">
    <source>
        <dbReference type="ARBA" id="ARBA00023136"/>
    </source>
</evidence>
<dbReference type="Gene3D" id="1.10.510.10">
    <property type="entry name" value="Transferase(Phosphotransferase) domain 1"/>
    <property type="match status" value="1"/>
</dbReference>
<evidence type="ECO:0000256" key="19">
    <source>
        <dbReference type="ARBA" id="ARBA00048679"/>
    </source>
</evidence>
<organism evidence="24 25">
    <name type="scientific">Cinnamomum micranthum f. kanehirae</name>
    <dbReference type="NCBI Taxonomy" id="337451"/>
    <lineage>
        <taxon>Eukaryota</taxon>
        <taxon>Viridiplantae</taxon>
        <taxon>Streptophyta</taxon>
        <taxon>Embryophyta</taxon>
        <taxon>Tracheophyta</taxon>
        <taxon>Spermatophyta</taxon>
        <taxon>Magnoliopsida</taxon>
        <taxon>Magnoliidae</taxon>
        <taxon>Laurales</taxon>
        <taxon>Lauraceae</taxon>
        <taxon>Cinnamomum</taxon>
    </lineage>
</organism>
<dbReference type="InterPro" id="IPR051420">
    <property type="entry name" value="Ser_Thr_Kinases_DiverseReg"/>
</dbReference>
<keyword evidence="5" id="KW-0597">Phosphoprotein</keyword>
<dbReference type="FunFam" id="3.30.200.20:FF:000309">
    <property type="entry name" value="Leucine-rich repeat receptor protein kinase MSP1"/>
    <property type="match status" value="1"/>
</dbReference>
<evidence type="ECO:0000256" key="12">
    <source>
        <dbReference type="ARBA" id="ARBA00022777"/>
    </source>
</evidence>
<keyword evidence="13 20" id="KW-0067">ATP-binding</keyword>
<dbReference type="Gene3D" id="3.30.200.20">
    <property type="entry name" value="Phosphorylase Kinase, domain 1"/>
    <property type="match status" value="1"/>
</dbReference>
<dbReference type="PANTHER" id="PTHR48005">
    <property type="entry name" value="LEUCINE RICH REPEAT KINASE 2"/>
    <property type="match status" value="1"/>
</dbReference>
<evidence type="ECO:0000256" key="22">
    <source>
        <dbReference type="SAM" id="SignalP"/>
    </source>
</evidence>
<evidence type="ECO:0000313" key="24">
    <source>
        <dbReference type="EMBL" id="RWR96589.1"/>
    </source>
</evidence>
<evidence type="ECO:0000256" key="11">
    <source>
        <dbReference type="ARBA" id="ARBA00022741"/>
    </source>
</evidence>
<evidence type="ECO:0000256" key="16">
    <source>
        <dbReference type="ARBA" id="ARBA00023170"/>
    </source>
</evidence>
<keyword evidence="9 22" id="KW-0732">Signal</keyword>
<sequence length="1018" mass="111533">MNTKALSSSVLVAAIAWLVLVTTALEASVVGEAEALLQWKSSLETQSLSSWSPNETKCLWVGISCNHAGSVTQINLPNAALHGKLDNFNFSSFPNLTHINLSSSNISGDIPALLGTLSKLTFLDLSMNQLSGPIPQEICNLTNLAELWMPDNLLMGPIPSNIKKLIHLTHLMLSNNQISGTIPEEVGMLETLTQLSLYINRLVGKVPPSLGNLTNLQGLYLDFNELSGPIPKEIGSLINLVELGMPGNHLAGSIPSGIGNLTNLTYLYLYGNNLSGSIPREMWNLNNLVELSLLDNPLTGGIPSAIGNLTKLERLILGGCWLSGSIPTKEMENFTRLHDFDVSGNNLYGHLPKEICKGRSLERFIAFNNQFQGPIPVSLRNCTSLIRIRLQGNQLTGNISQAFGVYQNLLYVDASNNNLYGELSPSWGKCTNLTVLAFSSNKITGSIPLEIGQLSRLGMLDISSNFLVGEIPKELEMSSSLLRLNLSSNQLSHVVPSQLGRLSKLETLDLSANRLSGPVPEQIGFLSKLWLLSLSKNNFNGRIPSNLPSNLQLLDLSHNSLTGEIPAQLGSLLMLVNLNLSHNMLSGSIPSGLGRKESLVSLDLSYNQLEGPLPDGIAIERASPEAFQNNRGLCGNKKLLHPCYSSSTGHGPTHKFVVLVIVMVSLALFLIIGFVGVLYFLKNRKKCTERKAEETSNEEKDIFSVLNYNGSDLYNDIIRATEDFDEKYCIGIGGYGNVYKADVPTDHVLAIKKIHSFENEDVAAQNAFRNEIQVLTQIRHRNIVRLYGFCFHEQHKFLIFEFIERGSLASCLRSHQGAVELDWIKRVKVIKGVAHALSYMHHDCIPPLVHRDISTNNILLTSNFEACVSDFGTARLLKPDSSNWTTMAGTYGCIAPELAYTMSVTEKCDVFSFGVVALEIMMGRHPGDVIYSLSTSHGRNMLLKDVLDQRLPPPLDDVANEVILTMVFALACLQEHPQSRPTMHLISQELSTCMPPLPGERSTINDILTGGGGRVRGV</sequence>
<evidence type="ECO:0000256" key="18">
    <source>
        <dbReference type="ARBA" id="ARBA00047899"/>
    </source>
</evidence>
<protein>
    <recommendedName>
        <fullName evidence="2">non-specific serine/threonine protein kinase</fullName>
        <ecNumber evidence="2">2.7.11.1</ecNumber>
    </recommendedName>
</protein>
<dbReference type="PANTHER" id="PTHR48005:SF70">
    <property type="entry name" value="MDIS1-INTERACTING RECEPTOR LIKE KINASE 2-LIKE"/>
    <property type="match status" value="1"/>
</dbReference>
<feature type="chain" id="PRO_5018681582" description="non-specific serine/threonine protein kinase" evidence="22">
    <location>
        <begin position="25"/>
        <end position="1018"/>
    </location>
</feature>
<keyword evidence="3" id="KW-1003">Cell membrane</keyword>
<evidence type="ECO:0000256" key="20">
    <source>
        <dbReference type="PROSITE-ProRule" id="PRU10141"/>
    </source>
</evidence>
<evidence type="ECO:0000256" key="3">
    <source>
        <dbReference type="ARBA" id="ARBA00022475"/>
    </source>
</evidence>
<dbReference type="PROSITE" id="PS50011">
    <property type="entry name" value="PROTEIN_KINASE_DOM"/>
    <property type="match status" value="1"/>
</dbReference>
<evidence type="ECO:0000256" key="7">
    <source>
        <dbReference type="ARBA" id="ARBA00022679"/>
    </source>
</evidence>
<dbReference type="InterPro" id="IPR001611">
    <property type="entry name" value="Leu-rich_rpt"/>
</dbReference>
<keyword evidence="17" id="KW-0325">Glycoprotein</keyword>
<dbReference type="SMART" id="SM00369">
    <property type="entry name" value="LRR_TYP"/>
    <property type="match status" value="8"/>
</dbReference>
<dbReference type="InterPro" id="IPR008266">
    <property type="entry name" value="Tyr_kinase_AS"/>
</dbReference>
<evidence type="ECO:0000256" key="5">
    <source>
        <dbReference type="ARBA" id="ARBA00022553"/>
    </source>
</evidence>
<dbReference type="GO" id="GO:0004674">
    <property type="term" value="F:protein serine/threonine kinase activity"/>
    <property type="evidence" value="ECO:0007669"/>
    <property type="project" value="UniProtKB-KW"/>
</dbReference>
<evidence type="ECO:0000256" key="9">
    <source>
        <dbReference type="ARBA" id="ARBA00022729"/>
    </source>
</evidence>